<sequence length="772" mass="85799">MLGMHRRSRRRRWDCGGDEGRVADIAAVNGGPDEHDDQDVRGVGQEGGLELEQLLHVSIGFLINPNPQGKITTALLFCFFSGRTSVLRRPRIYNLVNAHLFETSRKASFLFFLFWFPSSFLARLLLGWPWLLGRFSYLTTLSSRAFLSLFASGLRRFPGNSAGLSFSSPRCTHVKKLSLVVYEEESNIWKQVELSPFYVIRGAANASKLNMHFGFSWAEDLYQKWENICHNNIIVQEPAKIVDAVGVQVRKIYEEVADDWLNSFSLDNDGASTFDLSLEQDVMTDSCEQSRASHDKDPLSEESLNCPISRLAIASKEIETVPLSDIEKDERKEACDLFSLGCDKALVSDLSLEQDVMADVCEESKANPFDGPICKGSDSYICPTSALAVAFPLPDIEKNERKEVCMFFDKEVALTPLEANLCSCSSEIRYINNEISSLSTSISLLGSVLASDNICPSPTSHSGSLPTSDSIFLSDLSLDRDVKADVCETSRIRHDKELICEASSICSLPDLAIASDEMKVVPLPSIEKDERKEACELFDKDIARTSPEANFCGSSSEIKHNNEDILDLSAYTSHVASLPAVDNICQLHENRVERQFMISHFTDPTEDGKSASQDGMYLVESFSTVHEKTSSSSEPETSLSITDVGSSDCFNEHNFQHSITIDKLESIEEFEDVSLEDFLDEKTLDECWKEELALISHRAMKNRSYKTKLRDAFTSRFCSSKNNKEQGASFSGDLSADLAKIGTSSPSLVSSRVSGSSNLVTLESPESDWELL</sequence>
<feature type="transmembrane region" description="Helical" evidence="2">
    <location>
        <begin position="109"/>
        <end position="131"/>
    </location>
</feature>
<organism evidence="3 4">
    <name type="scientific">Colocasia esculenta</name>
    <name type="common">Wild taro</name>
    <name type="synonym">Arum esculentum</name>
    <dbReference type="NCBI Taxonomy" id="4460"/>
    <lineage>
        <taxon>Eukaryota</taxon>
        <taxon>Viridiplantae</taxon>
        <taxon>Streptophyta</taxon>
        <taxon>Embryophyta</taxon>
        <taxon>Tracheophyta</taxon>
        <taxon>Spermatophyta</taxon>
        <taxon>Magnoliopsida</taxon>
        <taxon>Liliopsida</taxon>
        <taxon>Araceae</taxon>
        <taxon>Aroideae</taxon>
        <taxon>Colocasieae</taxon>
        <taxon>Colocasia</taxon>
    </lineage>
</organism>
<gene>
    <name evidence="3" type="ORF">Taro_042741</name>
</gene>
<keyword evidence="2" id="KW-0472">Membrane</keyword>
<dbReference type="PANTHER" id="PTHR34659:SF1">
    <property type="entry name" value="PROTEIN EGT2"/>
    <property type="match status" value="1"/>
</dbReference>
<evidence type="ECO:0000313" key="4">
    <source>
        <dbReference type="Proteomes" id="UP000652761"/>
    </source>
</evidence>
<dbReference type="EMBL" id="NMUH01004495">
    <property type="protein sequence ID" value="MQM09860.1"/>
    <property type="molecule type" value="Genomic_DNA"/>
</dbReference>
<feature type="region of interest" description="Disordered" evidence="1">
    <location>
        <begin position="743"/>
        <end position="772"/>
    </location>
</feature>
<keyword evidence="2" id="KW-1133">Transmembrane helix</keyword>
<protein>
    <submittedName>
        <fullName evidence="3">Uncharacterized protein</fullName>
    </submittedName>
</protein>
<evidence type="ECO:0000256" key="2">
    <source>
        <dbReference type="SAM" id="Phobius"/>
    </source>
</evidence>
<keyword evidence="4" id="KW-1185">Reference proteome</keyword>
<name>A0A843X339_COLES</name>
<dbReference type="Proteomes" id="UP000652761">
    <property type="component" value="Unassembled WGS sequence"/>
</dbReference>
<keyword evidence="2" id="KW-0812">Transmembrane</keyword>
<evidence type="ECO:0000313" key="3">
    <source>
        <dbReference type="EMBL" id="MQM09860.1"/>
    </source>
</evidence>
<dbReference type="OrthoDB" id="737758at2759"/>
<comment type="caution">
    <text evidence="3">The sequence shown here is derived from an EMBL/GenBank/DDBJ whole genome shotgun (WGS) entry which is preliminary data.</text>
</comment>
<dbReference type="InterPro" id="IPR053273">
    <property type="entry name" value="CST_Regulator"/>
</dbReference>
<accession>A0A843X339</accession>
<feature type="compositionally biased region" description="Low complexity" evidence="1">
    <location>
        <begin position="744"/>
        <end position="757"/>
    </location>
</feature>
<dbReference type="PANTHER" id="PTHR34659">
    <property type="entry name" value="BNAA05G11610D PROTEIN"/>
    <property type="match status" value="1"/>
</dbReference>
<dbReference type="AlphaFoldDB" id="A0A843X339"/>
<proteinExistence type="predicted"/>
<evidence type="ECO:0000256" key="1">
    <source>
        <dbReference type="SAM" id="MobiDB-lite"/>
    </source>
</evidence>
<reference evidence="3" key="1">
    <citation type="submission" date="2017-07" db="EMBL/GenBank/DDBJ databases">
        <title>Taro Niue Genome Assembly and Annotation.</title>
        <authorList>
            <person name="Atibalentja N."/>
            <person name="Keating K."/>
            <person name="Fields C.J."/>
        </authorList>
    </citation>
    <scope>NUCLEOTIDE SEQUENCE</scope>
    <source>
        <strain evidence="3">Niue_2</strain>
        <tissue evidence="3">Leaf</tissue>
    </source>
</reference>